<dbReference type="OrthoDB" id="1901752at2759"/>
<gene>
    <name evidence="4" type="ORF">H5410_018854</name>
</gene>
<evidence type="ECO:0000259" key="3">
    <source>
        <dbReference type="PROSITE" id="PS50181"/>
    </source>
</evidence>
<dbReference type="InterPro" id="IPR001810">
    <property type="entry name" value="F-box_dom"/>
</dbReference>
<dbReference type="InterPro" id="IPR055357">
    <property type="entry name" value="LRR_At1g61320_AtMIF1"/>
</dbReference>
<dbReference type="Pfam" id="PF00646">
    <property type="entry name" value="F-box"/>
    <property type="match status" value="1"/>
</dbReference>
<dbReference type="InterPro" id="IPR053772">
    <property type="entry name" value="At1g61320/At1g61330-like"/>
</dbReference>
<evidence type="ECO:0000313" key="5">
    <source>
        <dbReference type="Proteomes" id="UP000824120"/>
    </source>
</evidence>
<dbReference type="CDD" id="cd09917">
    <property type="entry name" value="F-box_SF"/>
    <property type="match status" value="1"/>
</dbReference>
<evidence type="ECO:0000256" key="1">
    <source>
        <dbReference type="SAM" id="Coils"/>
    </source>
</evidence>
<name>A0A9J6A343_SOLCO</name>
<dbReference type="InterPro" id="IPR036047">
    <property type="entry name" value="F-box-like_dom_sf"/>
</dbReference>
<reference evidence="4 5" key="1">
    <citation type="submission" date="2020-09" db="EMBL/GenBank/DDBJ databases">
        <title>De no assembly of potato wild relative species, Solanum commersonii.</title>
        <authorList>
            <person name="Cho K."/>
        </authorList>
    </citation>
    <scope>NUCLEOTIDE SEQUENCE [LARGE SCALE GENOMIC DNA]</scope>
    <source>
        <strain evidence="4">LZ3.2</strain>
        <tissue evidence="4">Leaf</tissue>
    </source>
</reference>
<keyword evidence="1" id="KW-0175">Coiled coil</keyword>
<dbReference type="AlphaFoldDB" id="A0A9J6A343"/>
<dbReference type="PROSITE" id="PS50181">
    <property type="entry name" value="FBOX"/>
    <property type="match status" value="1"/>
</dbReference>
<dbReference type="Gene3D" id="3.80.10.10">
    <property type="entry name" value="Ribonuclease Inhibitor"/>
    <property type="match status" value="2"/>
</dbReference>
<evidence type="ECO:0000256" key="2">
    <source>
        <dbReference type="SAM" id="MobiDB-lite"/>
    </source>
</evidence>
<keyword evidence="5" id="KW-1185">Reference proteome</keyword>
<dbReference type="PANTHER" id="PTHR34145:SF28">
    <property type="entry name" value="F-BOX DOMAIN-CONTAINING PROTEIN"/>
    <property type="match status" value="1"/>
</dbReference>
<organism evidence="4 5">
    <name type="scientific">Solanum commersonii</name>
    <name type="common">Commerson's wild potato</name>
    <name type="synonym">Commerson's nightshade</name>
    <dbReference type="NCBI Taxonomy" id="4109"/>
    <lineage>
        <taxon>Eukaryota</taxon>
        <taxon>Viridiplantae</taxon>
        <taxon>Streptophyta</taxon>
        <taxon>Embryophyta</taxon>
        <taxon>Tracheophyta</taxon>
        <taxon>Spermatophyta</taxon>
        <taxon>Magnoliopsida</taxon>
        <taxon>eudicotyledons</taxon>
        <taxon>Gunneridae</taxon>
        <taxon>Pentapetalae</taxon>
        <taxon>asterids</taxon>
        <taxon>lamiids</taxon>
        <taxon>Solanales</taxon>
        <taxon>Solanaceae</taxon>
        <taxon>Solanoideae</taxon>
        <taxon>Solaneae</taxon>
        <taxon>Solanum</taxon>
    </lineage>
</organism>
<dbReference type="PANTHER" id="PTHR34145">
    <property type="entry name" value="OS02G0105600 PROTEIN"/>
    <property type="match status" value="1"/>
</dbReference>
<dbReference type="Pfam" id="PF23622">
    <property type="entry name" value="LRR_At1g61320_AtMIF1"/>
    <property type="match status" value="2"/>
</dbReference>
<feature type="coiled-coil region" evidence="1">
    <location>
        <begin position="96"/>
        <end position="123"/>
    </location>
</feature>
<feature type="region of interest" description="Disordered" evidence="2">
    <location>
        <begin position="1"/>
        <end position="27"/>
    </location>
</feature>
<sequence>MAELCPNSQTDEQIVKKRRISDTNSDDPTSRFPDHVLHLIFSFLKSQDLFTVRLVSKNWHRNTPSYFPLEFEESIFFENTPNTPSNVIQESHNKFLEWIRSSLEASQSELKKAEKRIIRVQFERHENINDLLELINEIDFHEVYLRFGCSNYWIPFIFQSKCLRVVHLTRGGIDKHLFSDETNFVCLEEVELDSVNLSGETLSKFISKCLNIRELKLVNCMVLRSVVLLKVDRLKKLYVQLVGSYRSITDVQVIAPSLQVFHFVHFNRCNVAVNMDIRACRMLREFHLECPTFPVGFDHEHFISDFPHLENLILGPCETSKRVKISSPSLRKLTLMFTQLYNYNYSRKSVVSVPNLCSFQYVGRTFKSSLAPSETRKLLKTIGISLVPHVEKINRAWFLQLRSHLTKLNNRIGLALTIRDQTSFSALGKRGHKLWSISIGRIPTQVVPHIGHLKLDIRFKVPEESHGCLLKYIIDNLLWMSHPNVFTLSMPTSFAAFALGICNEFLISRREDNCCADTQNKCWLHFLKDFKVKELVTNEKEETKKFNFIFTWAIMNFFEKTPTTPAAVIQESHNKFLEWIRSSLETSQSQLIKAEKRVIRVQFKHHENINDLMKLINGIDFHESKCLTVVHLTRCGIHKLLFSDEVNFANLEEVELDNVHLTGETLSMFISKCPNIRELKLVNCKALRSVLLPKVDRLKKLCVQLVGSYPSITDVQVIAPSLQVFHFVHYNSSNLVVNMDIRACKMLREFHLECPTFPVGFDHEHFISDFPHLENLILGPCETSKRVKISSPTLRKLTLMFTQLYNYNYSRKSVVSVPNLCSFQYVGRTFKSALAPSGTPKFLKTTGISLVPHVEKINRAWFLQLRSHLTKLSNRIGLALIIRAQTSFSELGKQGHKLWSISIGRIPTQVIPHIELLKLDIRLNVPQESHGCLLKYIIDNLLWMSHPNALTLSMPTSFAAFALGICNEFLISRREGNCCADTQNKCWRHFLKDFMVREAVTNEKEELKKFSFLRGLSIFVAAPVSDSPKIHYFWRIRHTPVDIFEESKQHRLLVVNPTLK</sequence>
<protein>
    <recommendedName>
        <fullName evidence="3">F-box domain-containing protein</fullName>
    </recommendedName>
</protein>
<accession>A0A9J6A343</accession>
<feature type="domain" description="F-box" evidence="3">
    <location>
        <begin position="26"/>
        <end position="60"/>
    </location>
</feature>
<feature type="compositionally biased region" description="Polar residues" evidence="2">
    <location>
        <begin position="1"/>
        <end position="12"/>
    </location>
</feature>
<dbReference type="Proteomes" id="UP000824120">
    <property type="component" value="Chromosome 3"/>
</dbReference>
<proteinExistence type="predicted"/>
<dbReference type="EMBL" id="JACXVP010000003">
    <property type="protein sequence ID" value="KAG5619030.1"/>
    <property type="molecule type" value="Genomic_DNA"/>
</dbReference>
<dbReference type="SUPFAM" id="SSF52047">
    <property type="entry name" value="RNI-like"/>
    <property type="match status" value="2"/>
</dbReference>
<dbReference type="SMART" id="SM00256">
    <property type="entry name" value="FBOX"/>
    <property type="match status" value="1"/>
</dbReference>
<dbReference type="InterPro" id="IPR032675">
    <property type="entry name" value="LRR_dom_sf"/>
</dbReference>
<evidence type="ECO:0000313" key="4">
    <source>
        <dbReference type="EMBL" id="KAG5619030.1"/>
    </source>
</evidence>
<dbReference type="Gene3D" id="1.20.1280.50">
    <property type="match status" value="1"/>
</dbReference>
<dbReference type="SUPFAM" id="SSF81383">
    <property type="entry name" value="F-box domain"/>
    <property type="match status" value="1"/>
</dbReference>
<comment type="caution">
    <text evidence="4">The sequence shown here is derived from an EMBL/GenBank/DDBJ whole genome shotgun (WGS) entry which is preliminary data.</text>
</comment>